<reference evidence="2" key="2">
    <citation type="submission" date="2007-04" db="EMBL/GenBank/DDBJ databases">
        <title>The genome of the human body louse.</title>
        <authorList>
            <consortium name="The Human Body Louse Genome Consortium"/>
            <person name="Kirkness E."/>
            <person name="Walenz B."/>
            <person name="Hass B."/>
            <person name="Bruggner R."/>
            <person name="Strausberg R."/>
        </authorList>
    </citation>
    <scope>NUCLEOTIDE SEQUENCE</scope>
    <source>
        <strain evidence="2">USDA</strain>
    </source>
</reference>
<dbReference type="EnsemblMetazoa" id="PHUM254860-RA">
    <property type="protein sequence ID" value="PHUM254860-PA"/>
    <property type="gene ID" value="PHUM254860"/>
</dbReference>
<dbReference type="EMBL" id="DS235237">
    <property type="protein sequence ID" value="EEB13726.1"/>
    <property type="molecule type" value="Genomic_DNA"/>
</dbReference>
<feature type="transmembrane region" description="Helical" evidence="1">
    <location>
        <begin position="68"/>
        <end position="86"/>
    </location>
</feature>
<gene>
    <name evidence="3" type="primary">8235197</name>
    <name evidence="2" type="ORF">Phum_PHUM254860</name>
</gene>
<dbReference type="GeneID" id="8235197"/>
<feature type="transmembrane region" description="Helical" evidence="1">
    <location>
        <begin position="92"/>
        <end position="111"/>
    </location>
</feature>
<name>E0VK20_PEDHC</name>
<dbReference type="eggNOG" id="KOG1630">
    <property type="taxonomic scope" value="Eukaryota"/>
</dbReference>
<evidence type="ECO:0000313" key="2">
    <source>
        <dbReference type="EMBL" id="EEB13726.1"/>
    </source>
</evidence>
<evidence type="ECO:0000313" key="4">
    <source>
        <dbReference type="Proteomes" id="UP000009046"/>
    </source>
</evidence>
<feature type="transmembrane region" description="Helical" evidence="1">
    <location>
        <begin position="155"/>
        <end position="176"/>
    </location>
</feature>
<organism>
    <name type="scientific">Pediculus humanus subsp. corporis</name>
    <name type="common">Body louse</name>
    <dbReference type="NCBI Taxonomy" id="121224"/>
    <lineage>
        <taxon>Eukaryota</taxon>
        <taxon>Metazoa</taxon>
        <taxon>Ecdysozoa</taxon>
        <taxon>Arthropoda</taxon>
        <taxon>Hexapoda</taxon>
        <taxon>Insecta</taxon>
        <taxon>Pterygota</taxon>
        <taxon>Neoptera</taxon>
        <taxon>Paraneoptera</taxon>
        <taxon>Psocodea</taxon>
        <taxon>Troctomorpha</taxon>
        <taxon>Phthiraptera</taxon>
        <taxon>Anoplura</taxon>
        <taxon>Pediculidae</taxon>
        <taxon>Pediculus</taxon>
    </lineage>
</organism>
<accession>E0VK20</accession>
<keyword evidence="1" id="KW-1133">Transmembrane helix</keyword>
<feature type="transmembrane region" description="Helical" evidence="1">
    <location>
        <begin position="14"/>
        <end position="40"/>
    </location>
</feature>
<reference evidence="2" key="1">
    <citation type="submission" date="2007-04" db="EMBL/GenBank/DDBJ databases">
        <title>Annotation of Pediculus humanus corporis strain USDA.</title>
        <authorList>
            <person name="Kirkness E."/>
            <person name="Hannick L."/>
            <person name="Hass B."/>
            <person name="Bruggner R."/>
            <person name="Lawson D."/>
            <person name="Bidwell S."/>
            <person name="Joardar V."/>
            <person name="Caler E."/>
            <person name="Walenz B."/>
            <person name="Inman J."/>
            <person name="Schobel S."/>
            <person name="Galinsky K."/>
            <person name="Amedeo P."/>
            <person name="Strausberg R."/>
        </authorList>
    </citation>
    <scope>NUCLEOTIDE SEQUENCE</scope>
    <source>
        <strain evidence="2">USDA</strain>
    </source>
</reference>
<dbReference type="InParanoid" id="E0VK20"/>
<protein>
    <submittedName>
        <fullName evidence="2">Growth hormone-inducible transmembrane protein, putative</fullName>
    </submittedName>
</protein>
<proteinExistence type="predicted"/>
<dbReference type="CTD" id="8235197"/>
<sequence length="265" mass="30230">MSKEEEIHFSNADIVFSIGSIALLFVSLIELFILFCYIFICPNEDNVLRNINSQRWSLEAKSNIEITYTYLFASIYICIVSAIFVYSNQNLFALFSSFLMVIIDFVVESVVQHGEIFRTLDSTEFFSPQKLAWIYYCCFLGGLASPVFLFDFNTLNLAVHLTFLILFVLISISFISPSRQFIPWAKKLKICEFGLLVCSVGSSVFPITTVMGAIFFFVSVYGGIVLYQLFFLCHSQEAYMEAYMDDQTTFCPPALCVQLLLDIIN</sequence>
<reference evidence="3" key="3">
    <citation type="submission" date="2021-02" db="UniProtKB">
        <authorList>
            <consortium name="EnsemblMetazoa"/>
        </authorList>
    </citation>
    <scope>IDENTIFICATION</scope>
    <source>
        <strain evidence="3">USDA</strain>
    </source>
</reference>
<dbReference type="KEGG" id="phu:Phum_PHUM254860"/>
<keyword evidence="1 2" id="KW-0812">Transmembrane</keyword>
<dbReference type="VEuPathDB" id="VectorBase:PHUM254860"/>
<dbReference type="Proteomes" id="UP000009046">
    <property type="component" value="Unassembled WGS sequence"/>
</dbReference>
<keyword evidence="4" id="KW-1185">Reference proteome</keyword>
<dbReference type="AlphaFoldDB" id="E0VK20"/>
<dbReference type="STRING" id="121224.E0VK20"/>
<feature type="transmembrane region" description="Helical" evidence="1">
    <location>
        <begin position="213"/>
        <end position="233"/>
    </location>
</feature>
<keyword evidence="1" id="KW-0472">Membrane</keyword>
<feature type="transmembrane region" description="Helical" evidence="1">
    <location>
        <begin position="132"/>
        <end position="149"/>
    </location>
</feature>
<dbReference type="EMBL" id="AAZO01002956">
    <property type="status" value="NOT_ANNOTATED_CDS"/>
    <property type="molecule type" value="Genomic_DNA"/>
</dbReference>
<evidence type="ECO:0000256" key="1">
    <source>
        <dbReference type="SAM" id="Phobius"/>
    </source>
</evidence>
<dbReference type="RefSeq" id="XP_002426464.1">
    <property type="nucleotide sequence ID" value="XM_002426419.1"/>
</dbReference>
<dbReference type="HOGENOM" id="CLU_1050892_0_0_1"/>
<evidence type="ECO:0000313" key="3">
    <source>
        <dbReference type="EnsemblMetazoa" id="PHUM254860-PA"/>
    </source>
</evidence>